<comment type="caution">
    <text evidence="8">The sequence shown here is derived from an EMBL/GenBank/DDBJ whole genome shotgun (WGS) entry which is preliminary data.</text>
</comment>
<feature type="domain" description="Peptidase M28" evidence="7">
    <location>
        <begin position="114"/>
        <end position="164"/>
    </location>
</feature>
<keyword evidence="6" id="KW-0732">Signal</keyword>
<dbReference type="Proteomes" id="UP000735302">
    <property type="component" value="Unassembled WGS sequence"/>
</dbReference>
<comment type="similarity">
    <text evidence="2">Belongs to the glutaminyl-peptide cyclotransferase family.</text>
</comment>
<dbReference type="GO" id="GO:0008270">
    <property type="term" value="F:zinc ion binding"/>
    <property type="evidence" value="ECO:0007669"/>
    <property type="project" value="TreeGrafter"/>
</dbReference>
<organism evidence="8 9">
    <name type="scientific">Plakobranchus ocellatus</name>
    <dbReference type="NCBI Taxonomy" id="259542"/>
    <lineage>
        <taxon>Eukaryota</taxon>
        <taxon>Metazoa</taxon>
        <taxon>Spiralia</taxon>
        <taxon>Lophotrochozoa</taxon>
        <taxon>Mollusca</taxon>
        <taxon>Gastropoda</taxon>
        <taxon>Heterobranchia</taxon>
        <taxon>Euthyneura</taxon>
        <taxon>Panpulmonata</taxon>
        <taxon>Sacoglossa</taxon>
        <taxon>Placobranchoidea</taxon>
        <taxon>Plakobranchidae</taxon>
        <taxon>Plakobranchus</taxon>
    </lineage>
</organism>
<evidence type="ECO:0000256" key="6">
    <source>
        <dbReference type="SAM" id="SignalP"/>
    </source>
</evidence>
<dbReference type="EC" id="2.3.2.5" evidence="3"/>
<keyword evidence="5" id="KW-0012">Acyltransferase</keyword>
<evidence type="ECO:0000313" key="9">
    <source>
        <dbReference type="Proteomes" id="UP000735302"/>
    </source>
</evidence>
<dbReference type="AlphaFoldDB" id="A0AAV4DX82"/>
<accession>A0AAV4DX82</accession>
<feature type="signal peptide" evidence="6">
    <location>
        <begin position="1"/>
        <end position="22"/>
    </location>
</feature>
<keyword evidence="9" id="KW-1185">Reference proteome</keyword>
<evidence type="ECO:0000256" key="3">
    <source>
        <dbReference type="ARBA" id="ARBA00012012"/>
    </source>
</evidence>
<dbReference type="Pfam" id="PF04389">
    <property type="entry name" value="Peptidase_M28"/>
    <property type="match status" value="1"/>
</dbReference>
<evidence type="ECO:0000256" key="5">
    <source>
        <dbReference type="ARBA" id="ARBA00023315"/>
    </source>
</evidence>
<evidence type="ECO:0000313" key="8">
    <source>
        <dbReference type="EMBL" id="GFO48674.1"/>
    </source>
</evidence>
<dbReference type="PANTHER" id="PTHR12283">
    <property type="entry name" value="GLUTAMINYL-PEPTIDE CYCLOTRANSFERASE"/>
    <property type="match status" value="1"/>
</dbReference>
<evidence type="ECO:0000256" key="1">
    <source>
        <dbReference type="ARBA" id="ARBA00000001"/>
    </source>
</evidence>
<sequence>METFNRRFILLAIWVICDTAAASHHKSVKDNSTRITCSSFAKKHVYTHLDTLLANEDNFMSKELPPFLVSRPPDSNGISEVRKHIKSTLKSLNWAVERDISKQLTVLGFKRFVNIIATHNYFAPKRIVLACHYDSKLLPLGFVGAMDSAVPCAILLQFVKTFNTILDQMRSVSHNEKP</sequence>
<dbReference type="InterPro" id="IPR040234">
    <property type="entry name" value="QC/QCL"/>
</dbReference>
<protein>
    <recommendedName>
        <fullName evidence="3">glutaminyl-peptide cyclotransferase</fullName>
        <ecNumber evidence="3">2.3.2.5</ecNumber>
    </recommendedName>
</protein>
<keyword evidence="4" id="KW-0808">Transferase</keyword>
<evidence type="ECO:0000256" key="4">
    <source>
        <dbReference type="ARBA" id="ARBA00022679"/>
    </source>
</evidence>
<name>A0AAV4DX82_9GAST</name>
<dbReference type="Gene3D" id="3.40.630.10">
    <property type="entry name" value="Zn peptidases"/>
    <property type="match status" value="1"/>
</dbReference>
<proteinExistence type="inferred from homology"/>
<evidence type="ECO:0000256" key="2">
    <source>
        <dbReference type="ARBA" id="ARBA00006014"/>
    </source>
</evidence>
<dbReference type="SUPFAM" id="SSF53187">
    <property type="entry name" value="Zn-dependent exopeptidases"/>
    <property type="match status" value="1"/>
</dbReference>
<feature type="chain" id="PRO_5043349124" description="glutaminyl-peptide cyclotransferase" evidence="6">
    <location>
        <begin position="23"/>
        <end position="178"/>
    </location>
</feature>
<dbReference type="InterPro" id="IPR007484">
    <property type="entry name" value="Peptidase_M28"/>
</dbReference>
<gene>
    <name evidence="8" type="ORF">PoB_007517900</name>
</gene>
<comment type="catalytic activity">
    <reaction evidence="1">
        <text>N-terminal L-glutaminyl-[peptide] = N-terminal 5-oxo-L-prolyl-[peptide] + NH4(+)</text>
        <dbReference type="Rhea" id="RHEA:23652"/>
        <dbReference type="Rhea" id="RHEA-COMP:11736"/>
        <dbReference type="Rhea" id="RHEA-COMP:11846"/>
        <dbReference type="ChEBI" id="CHEBI:28938"/>
        <dbReference type="ChEBI" id="CHEBI:64722"/>
        <dbReference type="ChEBI" id="CHEBI:87215"/>
        <dbReference type="EC" id="2.3.2.5"/>
    </reaction>
</comment>
<dbReference type="PANTHER" id="PTHR12283:SF6">
    <property type="entry name" value="GLUTAMINYL-PEPTIDE CYCLOTRANSFERASE-RELATED"/>
    <property type="match status" value="1"/>
</dbReference>
<evidence type="ECO:0000259" key="7">
    <source>
        <dbReference type="Pfam" id="PF04389"/>
    </source>
</evidence>
<reference evidence="8 9" key="1">
    <citation type="journal article" date="2021" name="Elife">
        <title>Chloroplast acquisition without the gene transfer in kleptoplastic sea slugs, Plakobranchus ocellatus.</title>
        <authorList>
            <person name="Maeda T."/>
            <person name="Takahashi S."/>
            <person name="Yoshida T."/>
            <person name="Shimamura S."/>
            <person name="Takaki Y."/>
            <person name="Nagai Y."/>
            <person name="Toyoda A."/>
            <person name="Suzuki Y."/>
            <person name="Arimoto A."/>
            <person name="Ishii H."/>
            <person name="Satoh N."/>
            <person name="Nishiyama T."/>
            <person name="Hasebe M."/>
            <person name="Maruyama T."/>
            <person name="Minagawa J."/>
            <person name="Obokata J."/>
            <person name="Shigenobu S."/>
        </authorList>
    </citation>
    <scope>NUCLEOTIDE SEQUENCE [LARGE SCALE GENOMIC DNA]</scope>
</reference>
<dbReference type="EMBL" id="BLXT01008440">
    <property type="protein sequence ID" value="GFO48674.1"/>
    <property type="molecule type" value="Genomic_DNA"/>
</dbReference>
<dbReference type="GO" id="GO:0016603">
    <property type="term" value="F:glutaminyl-peptide cyclotransferase activity"/>
    <property type="evidence" value="ECO:0007669"/>
    <property type="project" value="UniProtKB-EC"/>
</dbReference>